<evidence type="ECO:0000256" key="9">
    <source>
        <dbReference type="RuleBase" id="RU366037"/>
    </source>
</evidence>
<keyword evidence="5 9" id="KW-0963">Cytoplasm</keyword>
<accession>A0A9W8LP06</accession>
<dbReference type="InterPro" id="IPR040017">
    <property type="entry name" value="XPOT"/>
</dbReference>
<keyword evidence="8 9" id="KW-0539">Nucleus</keyword>
<evidence type="ECO:0000256" key="3">
    <source>
        <dbReference type="ARBA" id="ARBA00018928"/>
    </source>
</evidence>
<dbReference type="Gene3D" id="1.25.10.10">
    <property type="entry name" value="Leucine-rich Repeat Variant"/>
    <property type="match status" value="1"/>
</dbReference>
<dbReference type="SUPFAM" id="SSF48371">
    <property type="entry name" value="ARM repeat"/>
    <property type="match status" value="1"/>
</dbReference>
<dbReference type="PANTHER" id="PTHR15952:SF11">
    <property type="entry name" value="EXPORTIN-T"/>
    <property type="match status" value="1"/>
</dbReference>
<dbReference type="GO" id="GO:0005737">
    <property type="term" value="C:cytoplasm"/>
    <property type="evidence" value="ECO:0007669"/>
    <property type="project" value="UniProtKB-SubCell"/>
</dbReference>
<keyword evidence="13" id="KW-1185">Reference proteome</keyword>
<evidence type="ECO:0000259" key="11">
    <source>
        <dbReference type="Pfam" id="PF19282"/>
    </source>
</evidence>
<dbReference type="InterPro" id="IPR045546">
    <property type="entry name" value="Exportin-T_C"/>
</dbReference>
<dbReference type="Pfam" id="PF08389">
    <property type="entry name" value="Xpo1"/>
    <property type="match status" value="1"/>
</dbReference>
<comment type="function">
    <text evidence="9">tRNA nucleus export receptor which facilitates tRNA translocation across the nuclear pore complex.</text>
</comment>
<dbReference type="InterPro" id="IPR016024">
    <property type="entry name" value="ARM-type_fold"/>
</dbReference>
<feature type="domain" description="Exportin-1/Importin-beta-like" evidence="10">
    <location>
        <begin position="108"/>
        <end position="276"/>
    </location>
</feature>
<organism evidence="12 13">
    <name type="scientific">Coemansia guatemalensis</name>
    <dbReference type="NCBI Taxonomy" id="2761395"/>
    <lineage>
        <taxon>Eukaryota</taxon>
        <taxon>Fungi</taxon>
        <taxon>Fungi incertae sedis</taxon>
        <taxon>Zoopagomycota</taxon>
        <taxon>Kickxellomycotina</taxon>
        <taxon>Kickxellomycetes</taxon>
        <taxon>Kickxellales</taxon>
        <taxon>Kickxellaceae</taxon>
        <taxon>Coemansia</taxon>
    </lineage>
</organism>
<evidence type="ECO:0000256" key="8">
    <source>
        <dbReference type="ARBA" id="ARBA00023242"/>
    </source>
</evidence>
<evidence type="ECO:0000256" key="6">
    <source>
        <dbReference type="ARBA" id="ARBA00022555"/>
    </source>
</evidence>
<feature type="domain" description="Exportin-T C-terminal" evidence="11">
    <location>
        <begin position="341"/>
        <end position="421"/>
    </location>
</feature>
<evidence type="ECO:0000256" key="2">
    <source>
        <dbReference type="ARBA" id="ARBA00009466"/>
    </source>
</evidence>
<sequence>MEQIEEAVRCALDPRSVPDIKTQATQYCEQVKRSSDGWRVCLELFTAAPERGPEVRLFALQTIEAMIGDAGIRGDVGDAPAKLETVRKVLLEFVSTQYAGDRYQTEPGFIKNTLAHTITILALASYPTQWPTFLQDMVALTGISDGTGSIDEQSARSVTKNDINPALVDFFNRVLGSLDDELVSRIVPRSAEETARNTEIKDAMRVADVNRIAHAWYAILVHLSDSRPDLIEGVLRLMGAYVSWIDINLVVNQSFMRILFELLRVPTLRCAACRCLVDIVGKGMRPMEKLYLLQFLGIVDAMKQLEISDTDFANEVGKLANVTGIELKAIWVDKGAVTPDACAAAETMLEQLLPLLLCFLSYKNSEVSSSVFPVVNDLLAVYKKMQRDNAALNASQQEFLTKLLPVLVDKLQYSEDYTWPSPTDA</sequence>
<dbReference type="GO" id="GO:0071528">
    <property type="term" value="P:tRNA re-export from nucleus"/>
    <property type="evidence" value="ECO:0007669"/>
    <property type="project" value="UniProtKB-UniRule"/>
</dbReference>
<evidence type="ECO:0000313" key="12">
    <source>
        <dbReference type="EMBL" id="KAJ2794809.1"/>
    </source>
</evidence>
<protein>
    <recommendedName>
        <fullName evidence="3 9">Exportin-T</fullName>
    </recommendedName>
    <alternativeName>
        <fullName evidence="9">Exportin(tRNA)</fullName>
    </alternativeName>
    <alternativeName>
        <fullName evidence="9">tRNA exportin</fullName>
    </alternativeName>
</protein>
<evidence type="ECO:0000256" key="7">
    <source>
        <dbReference type="ARBA" id="ARBA00022884"/>
    </source>
</evidence>
<dbReference type="EMBL" id="JANBUO010002400">
    <property type="protein sequence ID" value="KAJ2794809.1"/>
    <property type="molecule type" value="Genomic_DNA"/>
</dbReference>
<keyword evidence="4 9" id="KW-0813">Transport</keyword>
<dbReference type="GO" id="GO:0031267">
    <property type="term" value="F:small GTPase binding"/>
    <property type="evidence" value="ECO:0007669"/>
    <property type="project" value="InterPro"/>
</dbReference>
<keyword evidence="6 9" id="KW-0820">tRNA-binding</keyword>
<dbReference type="InterPro" id="IPR011989">
    <property type="entry name" value="ARM-like"/>
</dbReference>
<gene>
    <name evidence="12" type="primary">LOS1_2</name>
    <name evidence="12" type="ORF">H4R20_006101</name>
</gene>
<proteinExistence type="inferred from homology"/>
<dbReference type="PANTHER" id="PTHR15952">
    <property type="entry name" value="EXPORTIN-T/LOS1"/>
    <property type="match status" value="1"/>
</dbReference>
<comment type="similarity">
    <text evidence="2 9">Belongs to the exportin family.</text>
</comment>
<dbReference type="OrthoDB" id="26399at2759"/>
<dbReference type="AlphaFoldDB" id="A0A9W8LP06"/>
<comment type="subcellular location">
    <subcellularLocation>
        <location evidence="1 9">Cytoplasm</location>
    </subcellularLocation>
    <subcellularLocation>
        <location evidence="9">Nucleus</location>
    </subcellularLocation>
    <text evidence="9">Shuttles between the nucleus and the cytoplasm.</text>
</comment>
<dbReference type="Pfam" id="PF19282">
    <property type="entry name" value="Exportin-T"/>
    <property type="match status" value="1"/>
</dbReference>
<dbReference type="Proteomes" id="UP001140094">
    <property type="component" value="Unassembled WGS sequence"/>
</dbReference>
<evidence type="ECO:0000313" key="13">
    <source>
        <dbReference type="Proteomes" id="UP001140094"/>
    </source>
</evidence>
<feature type="non-terminal residue" evidence="12">
    <location>
        <position position="1"/>
    </location>
</feature>
<dbReference type="GO" id="GO:0005643">
    <property type="term" value="C:nuclear pore"/>
    <property type="evidence" value="ECO:0007669"/>
    <property type="project" value="TreeGrafter"/>
</dbReference>
<evidence type="ECO:0000256" key="4">
    <source>
        <dbReference type="ARBA" id="ARBA00022448"/>
    </source>
</evidence>
<name>A0A9W8LP06_9FUNG</name>
<evidence type="ECO:0000256" key="5">
    <source>
        <dbReference type="ARBA" id="ARBA00022490"/>
    </source>
</evidence>
<dbReference type="GO" id="GO:0016363">
    <property type="term" value="C:nuclear matrix"/>
    <property type="evidence" value="ECO:0007669"/>
    <property type="project" value="TreeGrafter"/>
</dbReference>
<dbReference type="InterPro" id="IPR013598">
    <property type="entry name" value="Exportin-1/Importin-b-like"/>
</dbReference>
<evidence type="ECO:0000259" key="10">
    <source>
        <dbReference type="Pfam" id="PF08389"/>
    </source>
</evidence>
<keyword evidence="7 9" id="KW-0694">RNA-binding</keyword>
<reference evidence="12" key="1">
    <citation type="submission" date="2022-07" db="EMBL/GenBank/DDBJ databases">
        <title>Phylogenomic reconstructions and comparative analyses of Kickxellomycotina fungi.</title>
        <authorList>
            <person name="Reynolds N.K."/>
            <person name="Stajich J.E."/>
            <person name="Barry K."/>
            <person name="Grigoriev I.V."/>
            <person name="Crous P."/>
            <person name="Smith M.E."/>
        </authorList>
    </citation>
    <scope>NUCLEOTIDE SEQUENCE</scope>
    <source>
        <strain evidence="12">NRRL 1565</strain>
    </source>
</reference>
<evidence type="ECO:0000256" key="1">
    <source>
        <dbReference type="ARBA" id="ARBA00004496"/>
    </source>
</evidence>
<comment type="caution">
    <text evidence="12">The sequence shown here is derived from an EMBL/GenBank/DDBJ whole genome shotgun (WGS) entry which is preliminary data.</text>
</comment>
<dbReference type="GO" id="GO:0000049">
    <property type="term" value="F:tRNA binding"/>
    <property type="evidence" value="ECO:0007669"/>
    <property type="project" value="UniProtKB-UniRule"/>
</dbReference>